<dbReference type="Gene3D" id="3.10.110.10">
    <property type="entry name" value="Ubiquitin Conjugating Enzyme"/>
    <property type="match status" value="1"/>
</dbReference>
<evidence type="ECO:0000313" key="3">
    <source>
        <dbReference type="EMBL" id="ROT75414.1"/>
    </source>
</evidence>
<reference evidence="3 4" key="2">
    <citation type="submission" date="2019-01" db="EMBL/GenBank/DDBJ databases">
        <title>The decoding of complex shrimp genome reveals the adaptation for benthos swimmer, frequently molting mechanism and breeding impact on genome.</title>
        <authorList>
            <person name="Sun Y."/>
            <person name="Gao Y."/>
            <person name="Yu Y."/>
        </authorList>
    </citation>
    <scope>NUCLEOTIDE SEQUENCE [LARGE SCALE GENOMIC DNA]</scope>
    <source>
        <tissue evidence="3">Muscle</tissue>
    </source>
</reference>
<dbReference type="FunFam" id="3.10.110.10:FF:000075">
    <property type="entry name" value="RWD domain-containing protein (Gir2)"/>
    <property type="match status" value="1"/>
</dbReference>
<dbReference type="STRING" id="6689.A0A423TFY7"/>
<dbReference type="OrthoDB" id="277175at2759"/>
<gene>
    <name evidence="3" type="ORF">C7M84_006045</name>
</gene>
<dbReference type="InterPro" id="IPR016135">
    <property type="entry name" value="UBQ-conjugating_enzyme/RWD"/>
</dbReference>
<protein>
    <submittedName>
        <fullName evidence="3">Small androgen receptor-interacting protein 1</fullName>
    </submittedName>
</protein>
<proteinExistence type="predicted"/>
<dbReference type="InterPro" id="IPR040213">
    <property type="entry name" value="GIR2-like"/>
</dbReference>
<organism evidence="3 4">
    <name type="scientific">Penaeus vannamei</name>
    <name type="common">Whiteleg shrimp</name>
    <name type="synonym">Litopenaeus vannamei</name>
    <dbReference type="NCBI Taxonomy" id="6689"/>
    <lineage>
        <taxon>Eukaryota</taxon>
        <taxon>Metazoa</taxon>
        <taxon>Ecdysozoa</taxon>
        <taxon>Arthropoda</taxon>
        <taxon>Crustacea</taxon>
        <taxon>Multicrustacea</taxon>
        <taxon>Malacostraca</taxon>
        <taxon>Eumalacostraca</taxon>
        <taxon>Eucarida</taxon>
        <taxon>Decapoda</taxon>
        <taxon>Dendrobranchiata</taxon>
        <taxon>Penaeoidea</taxon>
        <taxon>Penaeidae</taxon>
        <taxon>Penaeus</taxon>
    </lineage>
</organism>
<comment type="caution">
    <text evidence="3">The sequence shown here is derived from an EMBL/GenBank/DDBJ whole genome shotgun (WGS) entry which is preliminary data.</text>
</comment>
<feature type="compositionally biased region" description="Acidic residues" evidence="1">
    <location>
        <begin position="221"/>
        <end position="245"/>
    </location>
</feature>
<sequence length="245" mass="28464">MTDYKEEQNNEIEALESIYPDEFEIIDVEPRHKFRITVKSEGSDPYDEIQTLPATIILNFEYTPTYPDEPPVMEITAVENIEEEDLDDLRTKLNEQCEENLGMVMVFTLVSYSLEWLTTHMEGIALSTKEELDRKKKEQEEIDRKKFEGTRVTVETFLAWKAKFDAEMQALRSEKDRDDEKNKKPTGRELFMKDVTLNESDLSFLGEGEGEVTVDESLFQDLDDLDLEDEDDEDYVPGADDDISD</sequence>
<dbReference type="PANTHER" id="PTHR12292">
    <property type="entry name" value="RWD DOMAIN-CONTAINING PROTEIN"/>
    <property type="match status" value="1"/>
</dbReference>
<dbReference type="PROSITE" id="PS50908">
    <property type="entry name" value="RWD"/>
    <property type="match status" value="1"/>
</dbReference>
<dbReference type="CDD" id="cd23816">
    <property type="entry name" value="RWD_RWDD1"/>
    <property type="match status" value="1"/>
</dbReference>
<dbReference type="Pfam" id="PF16543">
    <property type="entry name" value="DFRP_C"/>
    <property type="match status" value="1"/>
</dbReference>
<evidence type="ECO:0000259" key="2">
    <source>
        <dbReference type="PROSITE" id="PS50908"/>
    </source>
</evidence>
<dbReference type="InterPro" id="IPR032378">
    <property type="entry name" value="ZC3H15/TMA46_C"/>
</dbReference>
<keyword evidence="3" id="KW-0675">Receptor</keyword>
<feature type="domain" description="RWD" evidence="2">
    <location>
        <begin position="10"/>
        <end position="120"/>
    </location>
</feature>
<accession>A0A423TFY7</accession>
<dbReference type="AlphaFoldDB" id="A0A423TFY7"/>
<evidence type="ECO:0000256" key="1">
    <source>
        <dbReference type="SAM" id="MobiDB-lite"/>
    </source>
</evidence>
<keyword evidence="4" id="KW-1185">Reference proteome</keyword>
<dbReference type="Gene3D" id="6.20.400.10">
    <property type="match status" value="1"/>
</dbReference>
<dbReference type="SUPFAM" id="SSF54495">
    <property type="entry name" value="UBC-like"/>
    <property type="match status" value="1"/>
</dbReference>
<dbReference type="Proteomes" id="UP000283509">
    <property type="component" value="Unassembled WGS sequence"/>
</dbReference>
<dbReference type="EMBL" id="QCYY01001775">
    <property type="protein sequence ID" value="ROT75414.1"/>
    <property type="molecule type" value="Genomic_DNA"/>
</dbReference>
<reference evidence="3 4" key="1">
    <citation type="submission" date="2018-04" db="EMBL/GenBank/DDBJ databases">
        <authorList>
            <person name="Zhang X."/>
            <person name="Yuan J."/>
            <person name="Li F."/>
            <person name="Xiang J."/>
        </authorList>
    </citation>
    <scope>NUCLEOTIDE SEQUENCE [LARGE SCALE GENOMIC DNA]</scope>
    <source>
        <tissue evidence="3">Muscle</tissue>
    </source>
</reference>
<dbReference type="SMART" id="SM00591">
    <property type="entry name" value="RWD"/>
    <property type="match status" value="1"/>
</dbReference>
<feature type="region of interest" description="Disordered" evidence="1">
    <location>
        <begin position="203"/>
        <end position="245"/>
    </location>
</feature>
<name>A0A423TFY7_PENVA</name>
<evidence type="ECO:0000313" key="4">
    <source>
        <dbReference type="Proteomes" id="UP000283509"/>
    </source>
</evidence>
<dbReference type="Pfam" id="PF05773">
    <property type="entry name" value="RWD"/>
    <property type="match status" value="1"/>
</dbReference>
<dbReference type="InterPro" id="IPR006575">
    <property type="entry name" value="RWD_dom"/>
</dbReference>